<dbReference type="SUPFAM" id="SSF52833">
    <property type="entry name" value="Thioredoxin-like"/>
    <property type="match status" value="1"/>
</dbReference>
<keyword evidence="4" id="KW-1185">Reference proteome</keyword>
<name>A0A8J4PQQ1_9MYCE</name>
<feature type="domain" description="GST C-terminal" evidence="2">
    <location>
        <begin position="81"/>
        <end position="198"/>
    </location>
</feature>
<dbReference type="InterPro" id="IPR036249">
    <property type="entry name" value="Thioredoxin-like_sf"/>
</dbReference>
<proteinExistence type="predicted"/>
<evidence type="ECO:0000259" key="2">
    <source>
        <dbReference type="PROSITE" id="PS50405"/>
    </source>
</evidence>
<dbReference type="EMBL" id="AJWJ01000314">
    <property type="protein sequence ID" value="KAF2072054.1"/>
    <property type="molecule type" value="Genomic_DNA"/>
</dbReference>
<dbReference type="InterPro" id="IPR010987">
    <property type="entry name" value="Glutathione-S-Trfase_C-like"/>
</dbReference>
<gene>
    <name evidence="3" type="ORF">CYY_006620</name>
</gene>
<dbReference type="OrthoDB" id="16574at2759"/>
<dbReference type="InterPro" id="IPR004045">
    <property type="entry name" value="Glutathione_S-Trfase_N"/>
</dbReference>
<dbReference type="PROSITE" id="PS50405">
    <property type="entry name" value="GST_CTER"/>
    <property type="match status" value="1"/>
</dbReference>
<dbReference type="SFLD" id="SFLDG01205">
    <property type="entry name" value="AMPS.1"/>
    <property type="match status" value="1"/>
</dbReference>
<comment type="caution">
    <text evidence="3">The sequence shown here is derived from an EMBL/GenBank/DDBJ whole genome shotgun (WGS) entry which is preliminary data.</text>
</comment>
<protein>
    <recommendedName>
        <fullName evidence="5">Glutathione S-transferase</fullName>
    </recommendedName>
</protein>
<dbReference type="CDD" id="cd03192">
    <property type="entry name" value="GST_C_Sigma_like"/>
    <property type="match status" value="1"/>
</dbReference>
<dbReference type="PANTHER" id="PTHR11571:SF150">
    <property type="entry name" value="GLUTATHIONE S-TRANSFERASE"/>
    <property type="match status" value="1"/>
</dbReference>
<sequence length="198" mass="22224">MSTIPTLTYFNGQGKAESIRLILTYLNIEFNDVRVESVTPELKATLTYGQLPFYQDGDFKLAQSAAIARYIALKNDFAGKSIEEKVLADASNDSLWDVIIAIFRSRDQTDADKEKVKSVTIPTFLGAWEKNLEKNEFVAGGDSLTYADISLFAALDYLPKLGFADAIETYPKLKEFKAKIANIPSIKQYLEKRPDTKF</sequence>
<dbReference type="SFLD" id="SFLDS00019">
    <property type="entry name" value="Glutathione_Transferase_(cytos"/>
    <property type="match status" value="1"/>
</dbReference>
<evidence type="ECO:0000259" key="1">
    <source>
        <dbReference type="PROSITE" id="PS50404"/>
    </source>
</evidence>
<dbReference type="AlphaFoldDB" id="A0A8J4PQQ1"/>
<dbReference type="Pfam" id="PF14497">
    <property type="entry name" value="GST_C_3"/>
    <property type="match status" value="1"/>
</dbReference>
<dbReference type="SFLD" id="SFLDG00363">
    <property type="entry name" value="AMPS_(cytGST):_Alpha-__Mu-__Pi"/>
    <property type="match status" value="1"/>
</dbReference>
<dbReference type="PANTHER" id="PTHR11571">
    <property type="entry name" value="GLUTATHIONE S-TRANSFERASE"/>
    <property type="match status" value="1"/>
</dbReference>
<accession>A0A8J4PQQ1</accession>
<dbReference type="InterPro" id="IPR036282">
    <property type="entry name" value="Glutathione-S-Trfase_C_sf"/>
</dbReference>
<dbReference type="PROSITE" id="PS50404">
    <property type="entry name" value="GST_NTER"/>
    <property type="match status" value="1"/>
</dbReference>
<dbReference type="Proteomes" id="UP000695562">
    <property type="component" value="Unassembled WGS sequence"/>
</dbReference>
<dbReference type="InterPro" id="IPR004046">
    <property type="entry name" value="GST_C"/>
</dbReference>
<dbReference type="Gene3D" id="1.20.1050.130">
    <property type="match status" value="1"/>
</dbReference>
<dbReference type="Pfam" id="PF02798">
    <property type="entry name" value="GST_N"/>
    <property type="match status" value="1"/>
</dbReference>
<evidence type="ECO:0008006" key="5">
    <source>
        <dbReference type="Google" id="ProtNLM"/>
    </source>
</evidence>
<reference evidence="3" key="1">
    <citation type="submission" date="2020-01" db="EMBL/GenBank/DDBJ databases">
        <title>Development of genomics and gene disruption for Polysphondylium violaceum indicates a role for the polyketide synthase stlB in stalk morphogenesis.</title>
        <authorList>
            <person name="Narita B."/>
            <person name="Kawabe Y."/>
            <person name="Kin K."/>
            <person name="Saito T."/>
            <person name="Gibbs R."/>
            <person name="Kuspa A."/>
            <person name="Muzny D."/>
            <person name="Queller D."/>
            <person name="Richards S."/>
            <person name="Strassman J."/>
            <person name="Sucgang R."/>
            <person name="Worley K."/>
            <person name="Schaap P."/>
        </authorList>
    </citation>
    <scope>NUCLEOTIDE SEQUENCE</scope>
    <source>
        <strain evidence="3">QSvi11</strain>
    </source>
</reference>
<dbReference type="GO" id="GO:0004364">
    <property type="term" value="F:glutathione transferase activity"/>
    <property type="evidence" value="ECO:0007669"/>
    <property type="project" value="TreeGrafter"/>
</dbReference>
<evidence type="ECO:0000313" key="3">
    <source>
        <dbReference type="EMBL" id="KAF2072054.1"/>
    </source>
</evidence>
<dbReference type="SUPFAM" id="SSF47616">
    <property type="entry name" value="GST C-terminal domain-like"/>
    <property type="match status" value="1"/>
</dbReference>
<evidence type="ECO:0000313" key="4">
    <source>
        <dbReference type="Proteomes" id="UP000695562"/>
    </source>
</evidence>
<feature type="domain" description="GST N-terminal" evidence="1">
    <location>
        <begin position="3"/>
        <end position="79"/>
    </location>
</feature>
<dbReference type="GO" id="GO:0006749">
    <property type="term" value="P:glutathione metabolic process"/>
    <property type="evidence" value="ECO:0007669"/>
    <property type="project" value="TreeGrafter"/>
</dbReference>
<dbReference type="InterPro" id="IPR040079">
    <property type="entry name" value="Glutathione_S-Trfase"/>
</dbReference>
<organism evidence="3 4">
    <name type="scientific">Polysphondylium violaceum</name>
    <dbReference type="NCBI Taxonomy" id="133409"/>
    <lineage>
        <taxon>Eukaryota</taxon>
        <taxon>Amoebozoa</taxon>
        <taxon>Evosea</taxon>
        <taxon>Eumycetozoa</taxon>
        <taxon>Dictyostelia</taxon>
        <taxon>Dictyosteliales</taxon>
        <taxon>Dictyosteliaceae</taxon>
        <taxon>Polysphondylium</taxon>
    </lineage>
</organism>
<dbReference type="InterPro" id="IPR050213">
    <property type="entry name" value="GST_superfamily"/>
</dbReference>
<dbReference type="CDD" id="cd03039">
    <property type="entry name" value="GST_N_Sigma_like"/>
    <property type="match status" value="1"/>
</dbReference>